<protein>
    <submittedName>
        <fullName evidence="1">Uncharacterized protein</fullName>
    </submittedName>
</protein>
<evidence type="ECO:0000313" key="1">
    <source>
        <dbReference type="EMBL" id="KAK2772735.1"/>
    </source>
</evidence>
<evidence type="ECO:0000313" key="2">
    <source>
        <dbReference type="Proteomes" id="UP001281614"/>
    </source>
</evidence>
<proteinExistence type="predicted"/>
<comment type="caution">
    <text evidence="1">The sequence shown here is derived from an EMBL/GenBank/DDBJ whole genome shotgun (WGS) entry which is preliminary data.</text>
</comment>
<accession>A0AAD9YM40</accession>
<keyword evidence="2" id="KW-1185">Reference proteome</keyword>
<gene>
    <name evidence="1" type="ORF">CKAH01_13819</name>
</gene>
<name>A0AAD9YM40_COLKA</name>
<organism evidence="1 2">
    <name type="scientific">Colletotrichum kahawae</name>
    <name type="common">Coffee berry disease fungus</name>
    <dbReference type="NCBI Taxonomy" id="34407"/>
    <lineage>
        <taxon>Eukaryota</taxon>
        <taxon>Fungi</taxon>
        <taxon>Dikarya</taxon>
        <taxon>Ascomycota</taxon>
        <taxon>Pezizomycotina</taxon>
        <taxon>Sordariomycetes</taxon>
        <taxon>Hypocreomycetidae</taxon>
        <taxon>Glomerellales</taxon>
        <taxon>Glomerellaceae</taxon>
        <taxon>Colletotrichum</taxon>
        <taxon>Colletotrichum gloeosporioides species complex</taxon>
    </lineage>
</organism>
<dbReference type="AlphaFoldDB" id="A0AAD9YM40"/>
<dbReference type="Proteomes" id="UP001281614">
    <property type="component" value="Unassembled WGS sequence"/>
</dbReference>
<reference evidence="1" key="1">
    <citation type="submission" date="2023-02" db="EMBL/GenBank/DDBJ databases">
        <title>Colletotrichum kahawae CIFC_Que2 genome sequencing and assembly.</title>
        <authorList>
            <person name="Baroncelli R."/>
        </authorList>
    </citation>
    <scope>NUCLEOTIDE SEQUENCE</scope>
    <source>
        <strain evidence="1">CIFC_Que2</strain>
    </source>
</reference>
<sequence length="39" mass="4402">MYQSPASVSRLYCRIADRNICLSHPHCDGRYPTSGEEMG</sequence>
<dbReference type="EMBL" id="VYYT01000064">
    <property type="protein sequence ID" value="KAK2772735.1"/>
    <property type="molecule type" value="Genomic_DNA"/>
</dbReference>